<sequence length="200" mass="22833">MFKRVLDITLALVGILLLSPLILGLVILLKLTDSGPLLYGHRRIGFRGQEFRCWKFRTMVVDGDRVLERHLSENPHQALVWQAQRKLDDDPRVTPLGAILRKLSLDELPQLLNVLKGEMSLVGPRPIVRAELDYYGRSARHYLAARPGLSGLWQISGRSDTTYLERVRLDRFYVTNWTPGMDLKIIFMTIPAVAFSRGAR</sequence>
<dbReference type="GO" id="GO:0016780">
    <property type="term" value="F:phosphotransferase activity, for other substituted phosphate groups"/>
    <property type="evidence" value="ECO:0007669"/>
    <property type="project" value="TreeGrafter"/>
</dbReference>
<keyword evidence="8" id="KW-0270">Exopolysaccharide synthesis</keyword>
<dbReference type="RefSeq" id="WP_245686750.1">
    <property type="nucleotide sequence ID" value="NZ_FMVT01000021.1"/>
</dbReference>
<dbReference type="AlphaFoldDB" id="A0A1G5K3Z6"/>
<keyword evidence="7" id="KW-0472">Membrane</keyword>
<dbReference type="GO" id="GO:0000271">
    <property type="term" value="P:polysaccharide biosynthetic process"/>
    <property type="evidence" value="ECO:0007669"/>
    <property type="project" value="UniProtKB-KW"/>
</dbReference>
<dbReference type="STRING" id="336292.SAMN05660710_03651"/>
<keyword evidence="6" id="KW-1133">Transmembrane helix</keyword>
<dbReference type="PANTHER" id="PTHR30576:SF4">
    <property type="entry name" value="UNDECAPRENYL-PHOSPHATE GALACTOSE PHOSPHOTRANSFERASE"/>
    <property type="match status" value="1"/>
</dbReference>
<dbReference type="InterPro" id="IPR003362">
    <property type="entry name" value="Bact_transf"/>
</dbReference>
<evidence type="ECO:0000256" key="2">
    <source>
        <dbReference type="ARBA" id="ARBA00006464"/>
    </source>
</evidence>
<evidence type="ECO:0000256" key="5">
    <source>
        <dbReference type="ARBA" id="ARBA00022692"/>
    </source>
</evidence>
<dbReference type="PANTHER" id="PTHR30576">
    <property type="entry name" value="COLANIC BIOSYNTHESIS UDP-GLUCOSE LIPID CARRIER TRANSFERASE"/>
    <property type="match status" value="1"/>
</dbReference>
<evidence type="ECO:0000256" key="3">
    <source>
        <dbReference type="ARBA" id="ARBA00022475"/>
    </source>
</evidence>
<evidence type="ECO:0000256" key="7">
    <source>
        <dbReference type="ARBA" id="ARBA00023136"/>
    </source>
</evidence>
<dbReference type="Pfam" id="PF02397">
    <property type="entry name" value="Bac_transf"/>
    <property type="match status" value="1"/>
</dbReference>
<feature type="domain" description="Bacterial sugar transferase" evidence="9">
    <location>
        <begin position="3"/>
        <end position="193"/>
    </location>
</feature>
<protein>
    <submittedName>
        <fullName evidence="10">Exopolysaccharide production protein ExoY</fullName>
    </submittedName>
</protein>
<evidence type="ECO:0000256" key="4">
    <source>
        <dbReference type="ARBA" id="ARBA00022679"/>
    </source>
</evidence>
<evidence type="ECO:0000256" key="8">
    <source>
        <dbReference type="ARBA" id="ARBA00023169"/>
    </source>
</evidence>
<keyword evidence="3" id="KW-1003">Cell membrane</keyword>
<comment type="similarity">
    <text evidence="2">Belongs to the bacterial sugar transferase family.</text>
</comment>
<dbReference type="Proteomes" id="UP000199502">
    <property type="component" value="Unassembled WGS sequence"/>
</dbReference>
<evidence type="ECO:0000256" key="6">
    <source>
        <dbReference type="ARBA" id="ARBA00022989"/>
    </source>
</evidence>
<evidence type="ECO:0000256" key="1">
    <source>
        <dbReference type="ARBA" id="ARBA00004236"/>
    </source>
</evidence>
<gene>
    <name evidence="10" type="ORF">SAMN05660710_03651</name>
</gene>
<keyword evidence="11" id="KW-1185">Reference proteome</keyword>
<keyword evidence="4" id="KW-0808">Transferase</keyword>
<reference evidence="10 11" key="1">
    <citation type="submission" date="2016-10" db="EMBL/GenBank/DDBJ databases">
        <authorList>
            <person name="de Groot N.N."/>
        </authorList>
    </citation>
    <scope>NUCLEOTIDE SEQUENCE [LARGE SCALE GENOMIC DNA]</scope>
    <source>
        <strain evidence="10 11">CGMCC 1.8925</strain>
    </source>
</reference>
<proteinExistence type="inferred from homology"/>
<evidence type="ECO:0000313" key="10">
    <source>
        <dbReference type="EMBL" id="SCY94951.1"/>
    </source>
</evidence>
<organism evidence="10 11">
    <name type="scientific">Paracoccus tibetensis</name>
    <dbReference type="NCBI Taxonomy" id="336292"/>
    <lineage>
        <taxon>Bacteria</taxon>
        <taxon>Pseudomonadati</taxon>
        <taxon>Pseudomonadota</taxon>
        <taxon>Alphaproteobacteria</taxon>
        <taxon>Rhodobacterales</taxon>
        <taxon>Paracoccaceae</taxon>
        <taxon>Paracoccus</taxon>
    </lineage>
</organism>
<accession>A0A1G5K3Z6</accession>
<evidence type="ECO:0000313" key="11">
    <source>
        <dbReference type="Proteomes" id="UP000199502"/>
    </source>
</evidence>
<dbReference type="EMBL" id="FMVT01000021">
    <property type="protein sequence ID" value="SCY94951.1"/>
    <property type="molecule type" value="Genomic_DNA"/>
</dbReference>
<dbReference type="GO" id="GO:0005886">
    <property type="term" value="C:plasma membrane"/>
    <property type="evidence" value="ECO:0007669"/>
    <property type="project" value="UniProtKB-SubCell"/>
</dbReference>
<name>A0A1G5K3Z6_9RHOB</name>
<comment type="subcellular location">
    <subcellularLocation>
        <location evidence="1">Cell membrane</location>
    </subcellularLocation>
</comment>
<keyword evidence="5" id="KW-0812">Transmembrane</keyword>
<evidence type="ECO:0000259" key="9">
    <source>
        <dbReference type="Pfam" id="PF02397"/>
    </source>
</evidence>